<proteinExistence type="predicted"/>
<gene>
    <name evidence="1" type="ORF">COU18_03640</name>
</gene>
<comment type="caution">
    <text evidence="1">The sequence shown here is derived from an EMBL/GenBank/DDBJ whole genome shotgun (WGS) entry which is preliminary data.</text>
</comment>
<dbReference type="Pfam" id="PF06233">
    <property type="entry name" value="Usg"/>
    <property type="match status" value="1"/>
</dbReference>
<dbReference type="AlphaFoldDB" id="A0A2H0UBE4"/>
<protein>
    <recommendedName>
        <fullName evidence="3">Protein usg</fullName>
    </recommendedName>
</protein>
<dbReference type="EMBL" id="PFBK01000008">
    <property type="protein sequence ID" value="PIR83738.1"/>
    <property type="molecule type" value="Genomic_DNA"/>
</dbReference>
<evidence type="ECO:0008006" key="3">
    <source>
        <dbReference type="Google" id="ProtNLM"/>
    </source>
</evidence>
<dbReference type="InterPro" id="IPR009354">
    <property type="entry name" value="Usg"/>
</dbReference>
<accession>A0A2H0UBE4</accession>
<name>A0A2H0UBE4_9BACT</name>
<sequence length="93" mass="11135">MPVSDNFRRQLEGYGLTTAEFFYSLPDAPWIIGPYSLVRQFHDIWPEFPELRRFLEFWRREIQGPLHSVRVAHQRLITPTEIQLINGGDFRFN</sequence>
<reference evidence="2" key="1">
    <citation type="submission" date="2017-09" db="EMBL/GenBank/DDBJ databases">
        <title>Depth-based differentiation of microbial function through sediment-hosted aquifers and enrichment of novel symbionts in the deep terrestrial subsurface.</title>
        <authorList>
            <person name="Probst A.J."/>
            <person name="Ladd B."/>
            <person name="Jarett J.K."/>
            <person name="Geller-Mcgrath D.E."/>
            <person name="Sieber C.M.K."/>
            <person name="Emerson J.B."/>
            <person name="Anantharaman K."/>
            <person name="Thomas B.C."/>
            <person name="Malmstrom R."/>
            <person name="Stieglmeier M."/>
            <person name="Klingl A."/>
            <person name="Woyke T."/>
            <person name="Ryan C.M."/>
            <person name="Banfield J.F."/>
        </authorList>
    </citation>
    <scope>NUCLEOTIDE SEQUENCE [LARGE SCALE GENOMIC DNA]</scope>
</reference>
<dbReference type="Proteomes" id="UP000231192">
    <property type="component" value="Unassembled WGS sequence"/>
</dbReference>
<evidence type="ECO:0000313" key="1">
    <source>
        <dbReference type="EMBL" id="PIR83738.1"/>
    </source>
</evidence>
<evidence type="ECO:0000313" key="2">
    <source>
        <dbReference type="Proteomes" id="UP000231192"/>
    </source>
</evidence>
<organism evidence="1 2">
    <name type="scientific">Candidatus Kaiserbacteria bacterium CG10_big_fil_rev_8_21_14_0_10_51_14</name>
    <dbReference type="NCBI Taxonomy" id="1974610"/>
    <lineage>
        <taxon>Bacteria</taxon>
        <taxon>Candidatus Kaiseribacteriota</taxon>
    </lineage>
</organism>